<name>W0F9I8_9BACT</name>
<protein>
    <submittedName>
        <fullName evidence="2">Uncharacterized protein</fullName>
    </submittedName>
</protein>
<dbReference type="STRING" id="929713.NIASO_19665"/>
<feature type="region of interest" description="Disordered" evidence="1">
    <location>
        <begin position="1"/>
        <end position="29"/>
    </location>
</feature>
<gene>
    <name evidence="2" type="ORF">NIASO_19665</name>
</gene>
<dbReference type="KEGG" id="nso:NIASO_19665"/>
<evidence type="ECO:0000256" key="1">
    <source>
        <dbReference type="SAM" id="MobiDB-lite"/>
    </source>
</evidence>
<reference evidence="2 3" key="1">
    <citation type="submission" date="2013-12" db="EMBL/GenBank/DDBJ databases">
        <authorList>
            <consortium name="DOE Joint Genome Institute"/>
            <person name="Eisen J."/>
            <person name="Huntemann M."/>
            <person name="Han J."/>
            <person name="Chen A."/>
            <person name="Kyrpides N."/>
            <person name="Mavromatis K."/>
            <person name="Markowitz V."/>
            <person name="Palaniappan K."/>
            <person name="Ivanova N."/>
            <person name="Schaumberg A."/>
            <person name="Pati A."/>
            <person name="Liolios K."/>
            <person name="Nordberg H.P."/>
            <person name="Cantor M.N."/>
            <person name="Hua S.X."/>
            <person name="Woyke T."/>
        </authorList>
    </citation>
    <scope>NUCLEOTIDE SEQUENCE [LARGE SCALE GENOMIC DNA]</scope>
    <source>
        <strain evidence="3">DSM 19437</strain>
    </source>
</reference>
<evidence type="ECO:0000313" key="3">
    <source>
        <dbReference type="Proteomes" id="UP000003586"/>
    </source>
</evidence>
<keyword evidence="3" id="KW-1185">Reference proteome</keyword>
<dbReference type="AlphaFoldDB" id="W0F9I8"/>
<feature type="compositionally biased region" description="Basic and acidic residues" evidence="1">
    <location>
        <begin position="8"/>
        <end position="29"/>
    </location>
</feature>
<accession>W0F9I8</accession>
<proteinExistence type="predicted"/>
<sequence length="29" mass="3145">MISVQGLDAERGKVEKKVSERSKAIKEAG</sequence>
<dbReference type="HOGENOM" id="CLU_3409754_0_0_10"/>
<dbReference type="Proteomes" id="UP000003586">
    <property type="component" value="Chromosome"/>
</dbReference>
<organism evidence="2 3">
    <name type="scientific">Niabella soli DSM 19437</name>
    <dbReference type="NCBI Taxonomy" id="929713"/>
    <lineage>
        <taxon>Bacteria</taxon>
        <taxon>Pseudomonadati</taxon>
        <taxon>Bacteroidota</taxon>
        <taxon>Chitinophagia</taxon>
        <taxon>Chitinophagales</taxon>
        <taxon>Chitinophagaceae</taxon>
        <taxon>Niabella</taxon>
    </lineage>
</organism>
<evidence type="ECO:0000313" key="2">
    <source>
        <dbReference type="EMBL" id="AHF18061.1"/>
    </source>
</evidence>
<dbReference type="EMBL" id="CP007035">
    <property type="protein sequence ID" value="AHF18061.1"/>
    <property type="molecule type" value="Genomic_DNA"/>
</dbReference>